<dbReference type="CDD" id="cd02440">
    <property type="entry name" value="AdoMet_MTases"/>
    <property type="match status" value="1"/>
</dbReference>
<dbReference type="InterPro" id="IPR004498">
    <property type="entry name" value="Ribosomal_PrmA_MeTrfase"/>
</dbReference>
<dbReference type="GO" id="GO:0005840">
    <property type="term" value="C:ribosome"/>
    <property type="evidence" value="ECO:0007669"/>
    <property type="project" value="UniProtKB-KW"/>
</dbReference>
<dbReference type="EMBL" id="JQAX01000003">
    <property type="protein sequence ID" value="KRN31763.1"/>
    <property type="molecule type" value="Genomic_DNA"/>
</dbReference>
<sequence>MVWQSLTVTTQNEAVDAVSNILMEAGAAGLQIADAADRKNYLPADQTVLLDWTSVDFPTEGAQVTGYFPDTVKLADLLPTIRQRVQTLANFGLDNQPATVELNTVTDTDWATEWEKYYHPVQVSRHLTVVPKWEHYQASRRDEVVITLDPGLAFGTGTHPTTKLMLQALEVVMRGGERVIDVGTGSGVLAIAASLMGAKHVLGTDLDAVAVRSAKGNVALNPQVGSIEIQVSDLLADVTEQANDLVVANMLAEVLLPLIPQVKSVLALGGWFLLSGIYYDKVATIKAALQAEGYQLVEQLQMDEWYGLIAQRQPAKQEG</sequence>
<evidence type="ECO:0000256" key="6">
    <source>
        <dbReference type="HAMAP-Rule" id="MF_00735"/>
    </source>
</evidence>
<feature type="binding site" evidence="6">
    <location>
        <position position="183"/>
    </location>
    <ligand>
        <name>S-adenosyl-L-methionine</name>
        <dbReference type="ChEBI" id="CHEBI:59789"/>
    </ligand>
</feature>
<dbReference type="GO" id="GO:0005737">
    <property type="term" value="C:cytoplasm"/>
    <property type="evidence" value="ECO:0007669"/>
    <property type="project" value="UniProtKB-SubCell"/>
</dbReference>
<feature type="binding site" evidence="6">
    <location>
        <position position="162"/>
    </location>
    <ligand>
        <name>S-adenosyl-L-methionine</name>
        <dbReference type="ChEBI" id="CHEBI:59789"/>
    </ligand>
</feature>
<dbReference type="NCBIfam" id="TIGR00406">
    <property type="entry name" value="prmA"/>
    <property type="match status" value="1"/>
</dbReference>
<dbReference type="EC" id="2.1.1.-" evidence="6"/>
<dbReference type="STRING" id="1123500.GCA_000420365_00978"/>
<accession>A0A0R2FTI2</accession>
<evidence type="ECO:0000256" key="3">
    <source>
        <dbReference type="ARBA" id="ARBA00022603"/>
    </source>
</evidence>
<dbReference type="Gene3D" id="3.40.50.150">
    <property type="entry name" value="Vaccinia Virus protein VP39"/>
    <property type="match status" value="1"/>
</dbReference>
<comment type="subcellular location">
    <subcellularLocation>
        <location evidence="6">Cytoplasm</location>
    </subcellularLocation>
</comment>
<dbReference type="AlphaFoldDB" id="A0A0R2FTI2"/>
<keyword evidence="3 6" id="KW-0489">Methyltransferase</keyword>
<keyword evidence="7" id="KW-0687">Ribonucleoprotein</keyword>
<dbReference type="GO" id="GO:0016279">
    <property type="term" value="F:protein-lysine N-methyltransferase activity"/>
    <property type="evidence" value="ECO:0007669"/>
    <property type="project" value="RHEA"/>
</dbReference>
<feature type="binding site" evidence="6">
    <location>
        <position position="205"/>
    </location>
    <ligand>
        <name>S-adenosyl-L-methionine</name>
        <dbReference type="ChEBI" id="CHEBI:59789"/>
    </ligand>
</feature>
<dbReference type="Proteomes" id="UP000051296">
    <property type="component" value="Unassembled WGS sequence"/>
</dbReference>
<comment type="similarity">
    <text evidence="1 6">Belongs to the methyltransferase superfamily. PrmA family.</text>
</comment>
<dbReference type="OrthoDB" id="9785995at2"/>
<keyword evidence="8" id="KW-1185">Reference proteome</keyword>
<name>A0A0R2FTI2_9LACO</name>
<dbReference type="FunCoup" id="A0A0R2FTI2">
    <property type="interactions" value="246"/>
</dbReference>
<dbReference type="eggNOG" id="COG2264">
    <property type="taxonomic scope" value="Bacteria"/>
</dbReference>
<evidence type="ECO:0000256" key="5">
    <source>
        <dbReference type="ARBA" id="ARBA00022691"/>
    </source>
</evidence>
<dbReference type="SUPFAM" id="SSF53335">
    <property type="entry name" value="S-adenosyl-L-methionine-dependent methyltransferases"/>
    <property type="match status" value="1"/>
</dbReference>
<reference evidence="7 8" key="1">
    <citation type="journal article" date="2015" name="Genome Announc.">
        <title>Expanding the biotechnology potential of lactobacilli through comparative genomics of 213 strains and associated genera.</title>
        <authorList>
            <person name="Sun Z."/>
            <person name="Harris H.M."/>
            <person name="McCann A."/>
            <person name="Guo C."/>
            <person name="Argimon S."/>
            <person name="Zhang W."/>
            <person name="Yang X."/>
            <person name="Jeffery I.B."/>
            <person name="Cooney J.C."/>
            <person name="Kagawa T.F."/>
            <person name="Liu W."/>
            <person name="Song Y."/>
            <person name="Salvetti E."/>
            <person name="Wrobel A."/>
            <person name="Rasinkangas P."/>
            <person name="Parkhill J."/>
            <person name="Rea M.C."/>
            <person name="O'Sullivan O."/>
            <person name="Ritari J."/>
            <person name="Douillard F.P."/>
            <person name="Paul Ross R."/>
            <person name="Yang R."/>
            <person name="Briner A.E."/>
            <person name="Felis G.E."/>
            <person name="de Vos W.M."/>
            <person name="Barrangou R."/>
            <person name="Klaenhammer T.R."/>
            <person name="Caufield P.W."/>
            <person name="Cui Y."/>
            <person name="Zhang H."/>
            <person name="O'Toole P.W."/>
        </authorList>
    </citation>
    <scope>NUCLEOTIDE SEQUENCE [LARGE SCALE GENOMIC DNA]</scope>
    <source>
        <strain evidence="7 8">DSM 20190</strain>
    </source>
</reference>
<dbReference type="RefSeq" id="WP_022791733.1">
    <property type="nucleotide sequence ID" value="NZ_ATUU01000003.1"/>
</dbReference>
<evidence type="ECO:0000256" key="1">
    <source>
        <dbReference type="ARBA" id="ARBA00009741"/>
    </source>
</evidence>
<comment type="function">
    <text evidence="6">Methylates ribosomal protein L11.</text>
</comment>
<feature type="binding site" evidence="6">
    <location>
        <position position="249"/>
    </location>
    <ligand>
        <name>S-adenosyl-L-methionine</name>
        <dbReference type="ChEBI" id="CHEBI:59789"/>
    </ligand>
</feature>
<dbReference type="GO" id="GO:0032259">
    <property type="term" value="P:methylation"/>
    <property type="evidence" value="ECO:0007669"/>
    <property type="project" value="UniProtKB-KW"/>
</dbReference>
<evidence type="ECO:0000256" key="2">
    <source>
        <dbReference type="ARBA" id="ARBA00022490"/>
    </source>
</evidence>
<dbReference type="InterPro" id="IPR029063">
    <property type="entry name" value="SAM-dependent_MTases_sf"/>
</dbReference>
<proteinExistence type="inferred from homology"/>
<keyword evidence="4 6" id="KW-0808">Transferase</keyword>
<dbReference type="InParanoid" id="A0A0R2FTI2"/>
<protein>
    <recommendedName>
        <fullName evidence="6">Ribosomal protein L11 methyltransferase</fullName>
        <shortName evidence="6">L11 Mtase</shortName>
        <ecNumber evidence="6">2.1.1.-</ecNumber>
    </recommendedName>
</protein>
<organism evidence="7 8">
    <name type="scientific">Weissella halotolerans DSM 20190</name>
    <dbReference type="NCBI Taxonomy" id="1123500"/>
    <lineage>
        <taxon>Bacteria</taxon>
        <taxon>Bacillati</taxon>
        <taxon>Bacillota</taxon>
        <taxon>Bacilli</taxon>
        <taxon>Lactobacillales</taxon>
        <taxon>Lactobacillaceae</taxon>
        <taxon>Weissella</taxon>
    </lineage>
</organism>
<dbReference type="Pfam" id="PF06325">
    <property type="entry name" value="PrmA"/>
    <property type="match status" value="1"/>
</dbReference>
<keyword evidence="7" id="KW-0689">Ribosomal protein</keyword>
<keyword evidence="2 6" id="KW-0963">Cytoplasm</keyword>
<dbReference type="PATRIC" id="fig|1123500.6.peg.1024"/>
<dbReference type="PANTHER" id="PTHR43648:SF1">
    <property type="entry name" value="ELECTRON TRANSFER FLAVOPROTEIN BETA SUBUNIT LYSINE METHYLTRANSFERASE"/>
    <property type="match status" value="1"/>
</dbReference>
<gene>
    <name evidence="6" type="primary">prmA</name>
    <name evidence="7" type="ORF">IV68_GL001020</name>
</gene>
<evidence type="ECO:0000313" key="8">
    <source>
        <dbReference type="Proteomes" id="UP000051296"/>
    </source>
</evidence>
<dbReference type="PIRSF" id="PIRSF000401">
    <property type="entry name" value="RPL11_MTase"/>
    <property type="match status" value="1"/>
</dbReference>
<dbReference type="InterPro" id="IPR050078">
    <property type="entry name" value="Ribosomal_L11_MeTrfase_PrmA"/>
</dbReference>
<evidence type="ECO:0000256" key="4">
    <source>
        <dbReference type="ARBA" id="ARBA00022679"/>
    </source>
</evidence>
<evidence type="ECO:0000313" key="7">
    <source>
        <dbReference type="EMBL" id="KRN31763.1"/>
    </source>
</evidence>
<comment type="catalytic activity">
    <reaction evidence="6">
        <text>L-lysyl-[protein] + 3 S-adenosyl-L-methionine = N(6),N(6),N(6)-trimethyl-L-lysyl-[protein] + 3 S-adenosyl-L-homocysteine + 3 H(+)</text>
        <dbReference type="Rhea" id="RHEA:54192"/>
        <dbReference type="Rhea" id="RHEA-COMP:9752"/>
        <dbReference type="Rhea" id="RHEA-COMP:13826"/>
        <dbReference type="ChEBI" id="CHEBI:15378"/>
        <dbReference type="ChEBI" id="CHEBI:29969"/>
        <dbReference type="ChEBI" id="CHEBI:57856"/>
        <dbReference type="ChEBI" id="CHEBI:59789"/>
        <dbReference type="ChEBI" id="CHEBI:61961"/>
    </reaction>
</comment>
<comment type="caution">
    <text evidence="7">The sequence shown here is derived from an EMBL/GenBank/DDBJ whole genome shotgun (WGS) entry which is preliminary data.</text>
</comment>
<dbReference type="PANTHER" id="PTHR43648">
    <property type="entry name" value="ELECTRON TRANSFER FLAVOPROTEIN BETA SUBUNIT LYSINE METHYLTRANSFERASE"/>
    <property type="match status" value="1"/>
</dbReference>
<keyword evidence="5 6" id="KW-0949">S-adenosyl-L-methionine</keyword>
<dbReference type="HAMAP" id="MF_00735">
    <property type="entry name" value="Methyltr_PrmA"/>
    <property type="match status" value="1"/>
</dbReference>